<dbReference type="PANTHER" id="PTHR43384:SF14">
    <property type="entry name" value="ESX-1 SECRETION-ASSOCIATED PROTEIN ESPI"/>
    <property type="match status" value="1"/>
</dbReference>
<protein>
    <submittedName>
        <fullName evidence="3">Cobalamin biosynthesis protein CobQ</fullName>
    </submittedName>
</protein>
<comment type="caution">
    <text evidence="3">The sequence shown here is derived from an EMBL/GenBank/DDBJ whole genome shotgun (WGS) entry which is preliminary data.</text>
</comment>
<dbReference type="InterPro" id="IPR050625">
    <property type="entry name" value="ParA/MinD_ATPase"/>
</dbReference>
<name>A0A0J8U8E5_9MYCO</name>
<dbReference type="SUPFAM" id="SSF52540">
    <property type="entry name" value="P-loop containing nucleoside triphosphate hydrolases"/>
    <property type="match status" value="1"/>
</dbReference>
<feature type="compositionally biased region" description="Pro residues" evidence="1">
    <location>
        <begin position="37"/>
        <end position="59"/>
    </location>
</feature>
<dbReference type="Proteomes" id="UP000037594">
    <property type="component" value="Unassembled WGS sequence"/>
</dbReference>
<dbReference type="GO" id="GO:0051782">
    <property type="term" value="P:negative regulation of cell division"/>
    <property type="evidence" value="ECO:0007669"/>
    <property type="project" value="TreeGrafter"/>
</dbReference>
<dbReference type="GO" id="GO:0009898">
    <property type="term" value="C:cytoplasmic side of plasma membrane"/>
    <property type="evidence" value="ECO:0007669"/>
    <property type="project" value="TreeGrafter"/>
</dbReference>
<dbReference type="InterPro" id="IPR027417">
    <property type="entry name" value="P-loop_NTPase"/>
</dbReference>
<dbReference type="InterPro" id="IPR002586">
    <property type="entry name" value="CobQ/CobB/MinD/ParA_Nub-bd_dom"/>
</dbReference>
<dbReference type="GO" id="GO:0016887">
    <property type="term" value="F:ATP hydrolysis activity"/>
    <property type="evidence" value="ECO:0007669"/>
    <property type="project" value="TreeGrafter"/>
</dbReference>
<feature type="compositionally biased region" description="Basic and acidic residues" evidence="1">
    <location>
        <begin position="101"/>
        <end position="111"/>
    </location>
</feature>
<feature type="domain" description="CobQ/CobB/MinD/ParA nucleotide binding" evidence="2">
    <location>
        <begin position="164"/>
        <end position="379"/>
    </location>
</feature>
<feature type="region of interest" description="Disordered" evidence="1">
    <location>
        <begin position="1"/>
        <end position="111"/>
    </location>
</feature>
<dbReference type="GO" id="GO:0005829">
    <property type="term" value="C:cytosol"/>
    <property type="evidence" value="ECO:0007669"/>
    <property type="project" value="TreeGrafter"/>
</dbReference>
<evidence type="ECO:0000313" key="4">
    <source>
        <dbReference type="Proteomes" id="UP000037594"/>
    </source>
</evidence>
<dbReference type="Gene3D" id="3.40.50.300">
    <property type="entry name" value="P-loop containing nucleotide triphosphate hydrolases"/>
    <property type="match status" value="1"/>
</dbReference>
<reference evidence="3 4" key="1">
    <citation type="submission" date="2015-06" db="EMBL/GenBank/DDBJ databases">
        <title>Genome sequence of Mycobacterium conceptionense strain MLE.</title>
        <authorList>
            <person name="Greninger A.L."/>
            <person name="Cunningham G."/>
            <person name="Chiu C.Y."/>
            <person name="Miller S."/>
        </authorList>
    </citation>
    <scope>NUCLEOTIDE SEQUENCE [LARGE SCALE GENOMIC DNA]</scope>
    <source>
        <strain evidence="3 4">MLE</strain>
    </source>
</reference>
<proteinExistence type="predicted"/>
<organism evidence="3 4">
    <name type="scientific">Mycolicibacterium conceptionense</name>
    <dbReference type="NCBI Taxonomy" id="451644"/>
    <lineage>
        <taxon>Bacteria</taxon>
        <taxon>Bacillati</taxon>
        <taxon>Actinomycetota</taxon>
        <taxon>Actinomycetes</taxon>
        <taxon>Mycobacteriales</taxon>
        <taxon>Mycobacteriaceae</taxon>
        <taxon>Mycolicibacterium</taxon>
    </lineage>
</organism>
<evidence type="ECO:0000256" key="1">
    <source>
        <dbReference type="SAM" id="MobiDB-lite"/>
    </source>
</evidence>
<dbReference type="PATRIC" id="fig|451644.5.peg.3202"/>
<dbReference type="Pfam" id="PF01656">
    <property type="entry name" value="CbiA"/>
    <property type="match status" value="1"/>
</dbReference>
<sequence length="409" mass="43365">MTAPYGDDETRRLRAKYSNVPSGFGDQPASQPSPFADTPPAPAPAPGAPAPGAPTPAPNPAQGAVGPAPAAPGPVPQWAAPAQPAPAPPVPAGPSVTNVEPRGELLPEDGTRSARIGVKTEGPQQGWRAVANKFGLKLSKGTDEIEYDRRIAQIQRTLRAPKTIAVVSGKGNGSKTITTLAMGATMATHQRGLKIVAASIDPLGNLTDRTRGVNSQPARSVVSLASDPNLHRDSDVSSYLLTDKSGLRVLGPSSADGAPFLTPDKLDRAHTVLRDYFNITLLDFGLNIDSPVYHKGLELADQLVITASTAADSIDELHKLIRQLHRFGKYGDLLRNAVVVFTQTQRGDSHIDVGAERTRIVNSYSMPVVSIPWDAHISEGGPMSLDLLDKATRLPYVWLAAEVMEKIPD</sequence>
<dbReference type="PANTHER" id="PTHR43384">
    <property type="entry name" value="SEPTUM SITE-DETERMINING PROTEIN MIND HOMOLOG, CHLOROPLASTIC-RELATED"/>
    <property type="match status" value="1"/>
</dbReference>
<dbReference type="EMBL" id="LFOD01000012">
    <property type="protein sequence ID" value="KMV17661.1"/>
    <property type="molecule type" value="Genomic_DNA"/>
</dbReference>
<gene>
    <name evidence="3" type="ORF">ACT17_15445</name>
</gene>
<evidence type="ECO:0000259" key="2">
    <source>
        <dbReference type="Pfam" id="PF01656"/>
    </source>
</evidence>
<evidence type="ECO:0000313" key="3">
    <source>
        <dbReference type="EMBL" id="KMV17661.1"/>
    </source>
</evidence>
<feature type="compositionally biased region" description="Pro residues" evidence="1">
    <location>
        <begin position="83"/>
        <end position="92"/>
    </location>
</feature>
<dbReference type="AlphaFoldDB" id="A0A0J8U8E5"/>
<dbReference type="OrthoDB" id="4640801at2"/>
<accession>A0A0J8U8E5</accession>
<dbReference type="RefSeq" id="WP_048896015.1">
    <property type="nucleotide sequence ID" value="NZ_LFOD01000012.1"/>
</dbReference>
<dbReference type="GO" id="GO:0005524">
    <property type="term" value="F:ATP binding"/>
    <property type="evidence" value="ECO:0007669"/>
    <property type="project" value="TreeGrafter"/>
</dbReference>